<keyword evidence="2" id="KW-0472">Membrane</keyword>
<evidence type="ECO:0000313" key="4">
    <source>
        <dbReference type="Proteomes" id="UP000321685"/>
    </source>
</evidence>
<keyword evidence="4" id="KW-1185">Reference proteome</keyword>
<sequence length="411" mass="44252">MSRVGVGSGRTVRIRFVRARRHRRARLLVLLMAAVGIALGILLPRIDAGATVPTARAAEVLGALGFGILGLVTVIYSLLFLVVQSSNTTFTPRLDLFQDDPWIWRTYALALGLFAFSTTAFLVMAGASDVTVVVPLLGFAVALVVLGLMWSIQAKAFDSLRMNSTLDRLQAAGREVIEGLYPRRPVPETSRTEPPAPAPTNGRPVLWRGPQTTLQQLELRRLLRAGGRTDAEVVFRVGVGRTLWPGAAVAEVSGDLDDDVVVASCVTGVDRTFDQDPLLAFRLLADIGIRAMSPAVNDPATAVQVLDAVVGLLLDLAQRDLTVGAITAPGSATRIHLDLPGWADYVDEGLDELLAASRHSPMVLERAVPTVTRLADQVPPDRLPEVAGRLQRLHAHLRALRLETDTPPPTV</sequence>
<reference evidence="3 4" key="1">
    <citation type="submission" date="2019-07" db="EMBL/GenBank/DDBJ databases">
        <title>Whole genome shotgun sequence of Pseudonocardia sulfidoxydans NBRC 16205.</title>
        <authorList>
            <person name="Hosoyama A."/>
            <person name="Uohara A."/>
            <person name="Ohji S."/>
            <person name="Ichikawa N."/>
        </authorList>
    </citation>
    <scope>NUCLEOTIDE SEQUENCE [LARGE SCALE GENOMIC DNA]</scope>
    <source>
        <strain evidence="3 4">NBRC 16205</strain>
    </source>
</reference>
<feature type="region of interest" description="Disordered" evidence="1">
    <location>
        <begin position="183"/>
        <end position="207"/>
    </location>
</feature>
<feature type="transmembrane region" description="Helical" evidence="2">
    <location>
        <begin position="132"/>
        <end position="152"/>
    </location>
</feature>
<proteinExistence type="predicted"/>
<organism evidence="3 4">
    <name type="scientific">Pseudonocardia sulfidoxydans NBRC 16205</name>
    <dbReference type="NCBI Taxonomy" id="1223511"/>
    <lineage>
        <taxon>Bacteria</taxon>
        <taxon>Bacillati</taxon>
        <taxon>Actinomycetota</taxon>
        <taxon>Actinomycetes</taxon>
        <taxon>Pseudonocardiales</taxon>
        <taxon>Pseudonocardiaceae</taxon>
        <taxon>Pseudonocardia</taxon>
    </lineage>
</organism>
<feature type="transmembrane region" description="Helical" evidence="2">
    <location>
        <begin position="25"/>
        <end position="43"/>
    </location>
</feature>
<evidence type="ECO:0000256" key="2">
    <source>
        <dbReference type="SAM" id="Phobius"/>
    </source>
</evidence>
<evidence type="ECO:0000313" key="3">
    <source>
        <dbReference type="EMBL" id="GEL23049.1"/>
    </source>
</evidence>
<accession>A0A511DE19</accession>
<dbReference type="InterPro" id="IPR018723">
    <property type="entry name" value="DUF2254_membrane"/>
</dbReference>
<dbReference type="RefSeq" id="WP_222596220.1">
    <property type="nucleotide sequence ID" value="NZ_BJVJ01000015.1"/>
</dbReference>
<evidence type="ECO:0008006" key="5">
    <source>
        <dbReference type="Google" id="ProtNLM"/>
    </source>
</evidence>
<keyword evidence="2" id="KW-0812">Transmembrane</keyword>
<dbReference type="Proteomes" id="UP000321685">
    <property type="component" value="Unassembled WGS sequence"/>
</dbReference>
<name>A0A511DE19_9PSEU</name>
<feature type="transmembrane region" description="Helical" evidence="2">
    <location>
        <begin position="63"/>
        <end position="83"/>
    </location>
</feature>
<evidence type="ECO:0000256" key="1">
    <source>
        <dbReference type="SAM" id="MobiDB-lite"/>
    </source>
</evidence>
<protein>
    <recommendedName>
        <fullName evidence="5">DUF2254 domain-containing protein</fullName>
    </recommendedName>
</protein>
<dbReference type="Pfam" id="PF10011">
    <property type="entry name" value="DUF2254"/>
    <property type="match status" value="1"/>
</dbReference>
<feature type="transmembrane region" description="Helical" evidence="2">
    <location>
        <begin position="104"/>
        <end position="126"/>
    </location>
</feature>
<keyword evidence="2" id="KW-1133">Transmembrane helix</keyword>
<gene>
    <name evidence="3" type="ORF">PSU4_20030</name>
</gene>
<comment type="caution">
    <text evidence="3">The sequence shown here is derived from an EMBL/GenBank/DDBJ whole genome shotgun (WGS) entry which is preliminary data.</text>
</comment>
<dbReference type="AlphaFoldDB" id="A0A511DE19"/>
<dbReference type="EMBL" id="BJVJ01000015">
    <property type="protein sequence ID" value="GEL23049.1"/>
    <property type="molecule type" value="Genomic_DNA"/>
</dbReference>